<keyword evidence="4 5" id="KW-0694">RNA-binding</keyword>
<keyword evidence="6" id="KW-0732">Signal</keyword>
<dbReference type="InterPro" id="IPR006027">
    <property type="entry name" value="NusB_RsmB_TIM44"/>
</dbReference>
<dbReference type="InterPro" id="IPR035926">
    <property type="entry name" value="NusB-like_sf"/>
</dbReference>
<dbReference type="GO" id="GO:0005730">
    <property type="term" value="C:nucleolus"/>
    <property type="evidence" value="ECO:0007669"/>
    <property type="project" value="TreeGrafter"/>
</dbReference>
<accession>A0A7S3VEV5</accession>
<feature type="domain" description="SAM-dependent MTase RsmB/NOP-type" evidence="7">
    <location>
        <begin position="258"/>
        <end position="560"/>
    </location>
</feature>
<keyword evidence="2 5" id="KW-0808">Transferase</keyword>
<dbReference type="EMBL" id="HBIO01026565">
    <property type="protein sequence ID" value="CAE0475547.1"/>
    <property type="molecule type" value="Transcribed_RNA"/>
</dbReference>
<organism evidence="8">
    <name type="scientific">Chaetoceros debilis</name>
    <dbReference type="NCBI Taxonomy" id="122233"/>
    <lineage>
        <taxon>Eukaryota</taxon>
        <taxon>Sar</taxon>
        <taxon>Stramenopiles</taxon>
        <taxon>Ochrophyta</taxon>
        <taxon>Bacillariophyta</taxon>
        <taxon>Coscinodiscophyceae</taxon>
        <taxon>Chaetocerotophycidae</taxon>
        <taxon>Chaetocerotales</taxon>
        <taxon>Chaetocerotaceae</taxon>
        <taxon>Chaetoceros</taxon>
    </lineage>
</organism>
<comment type="similarity">
    <text evidence="5">Belongs to the class I-like SAM-binding methyltransferase superfamily. RsmB/NOP family.</text>
</comment>
<evidence type="ECO:0000256" key="6">
    <source>
        <dbReference type="SAM" id="SignalP"/>
    </source>
</evidence>
<comment type="caution">
    <text evidence="5">Lacks conserved residue(s) required for the propagation of feature annotation.</text>
</comment>
<dbReference type="PANTHER" id="PTHR22807">
    <property type="entry name" value="NOP2 YEAST -RELATED NOL1/NOP2/FMU SUN DOMAIN-CONTAINING"/>
    <property type="match status" value="1"/>
</dbReference>
<evidence type="ECO:0000256" key="4">
    <source>
        <dbReference type="ARBA" id="ARBA00022884"/>
    </source>
</evidence>
<dbReference type="AlphaFoldDB" id="A0A7S3VEV5"/>
<feature type="binding site" evidence="5">
    <location>
        <position position="440"/>
    </location>
    <ligand>
        <name>S-adenosyl-L-methionine</name>
        <dbReference type="ChEBI" id="CHEBI:59789"/>
    </ligand>
</feature>
<dbReference type="PANTHER" id="PTHR22807:SF30">
    <property type="entry name" value="28S RRNA (CYTOSINE(4447)-C(5))-METHYLTRANSFERASE-RELATED"/>
    <property type="match status" value="1"/>
</dbReference>
<proteinExistence type="inferred from homology"/>
<dbReference type="InterPro" id="IPR049560">
    <property type="entry name" value="MeTrfase_RsmB-F_NOP2_cat"/>
</dbReference>
<feature type="binding site" evidence="5">
    <location>
        <position position="394"/>
    </location>
    <ligand>
        <name>S-adenosyl-L-methionine</name>
        <dbReference type="ChEBI" id="CHEBI:59789"/>
    </ligand>
</feature>
<dbReference type="SUPFAM" id="SSF48013">
    <property type="entry name" value="NusB-like"/>
    <property type="match status" value="1"/>
</dbReference>
<dbReference type="Gene3D" id="1.10.940.10">
    <property type="entry name" value="NusB-like"/>
    <property type="match status" value="1"/>
</dbReference>
<dbReference type="PRINTS" id="PR02008">
    <property type="entry name" value="RCMTFAMILY"/>
</dbReference>
<dbReference type="SUPFAM" id="SSF53335">
    <property type="entry name" value="S-adenosyl-L-methionine-dependent methyltransferases"/>
    <property type="match status" value="1"/>
</dbReference>
<dbReference type="Pfam" id="PF01029">
    <property type="entry name" value="NusB"/>
    <property type="match status" value="1"/>
</dbReference>
<sequence>MIYRRILTLSLFAGCGAFTIPHTSRHSQVSFEHYQPEPRLESSLQSTVESRSGNARSQSISTRQLAMQALTAPPANKKKALENFSPISRLESSPQFLNLEDQRDKSFARHLVSTTMRRMGQIDCILNHVCDVYPPRGKGKQSLILQAALRLGVAQLMFLDTPAFAAVMETVDVLKKTTIGKGQGNGKSDNKVAGKGERKVMPKQLVSFCNAVLRRVDRERDDLLEMTNPRDNVSSFLQKEFIQAYGSDLTNKVIEQLMDETAHQNVDLSLNTSGLKSEKERQVFADEMAEVFSDGHSDREDMGFESIIKLPNGSLRIKKGSNNGSISKWPKYDSGVWWVQDVSSTLPALALISSLRSIHGEENFEKLNVVDMCAAPGGKTAQLLSSGFHVTAIEANARRCRRLLENLDRLQLGEKCDVVVKYGQEWTPDADMKVAGILVDVPCSATGTGNRRPDVLQKDEDLGNLLDTQEKLAHHCAENVLEAGAVMVYATCSLLPKESEDQIKRLLQKGHVEISPFLPGEIPGFDDAIDENGFLRVLPGVLDGDLKQCDGFFVARLIKI</sequence>
<evidence type="ECO:0000256" key="1">
    <source>
        <dbReference type="ARBA" id="ARBA00022603"/>
    </source>
</evidence>
<feature type="binding site" evidence="5">
    <location>
        <begin position="373"/>
        <end position="379"/>
    </location>
    <ligand>
        <name>S-adenosyl-L-methionine</name>
        <dbReference type="ChEBI" id="CHEBI:59789"/>
    </ligand>
</feature>
<dbReference type="PROSITE" id="PS51686">
    <property type="entry name" value="SAM_MT_RSMB_NOP"/>
    <property type="match status" value="1"/>
</dbReference>
<evidence type="ECO:0000256" key="2">
    <source>
        <dbReference type="ARBA" id="ARBA00022679"/>
    </source>
</evidence>
<dbReference type="GO" id="GO:0070475">
    <property type="term" value="P:rRNA base methylation"/>
    <property type="evidence" value="ECO:0007669"/>
    <property type="project" value="TreeGrafter"/>
</dbReference>
<evidence type="ECO:0000256" key="3">
    <source>
        <dbReference type="ARBA" id="ARBA00022691"/>
    </source>
</evidence>
<reference evidence="8" key="1">
    <citation type="submission" date="2021-01" db="EMBL/GenBank/DDBJ databases">
        <authorList>
            <person name="Corre E."/>
            <person name="Pelletier E."/>
            <person name="Niang G."/>
            <person name="Scheremetjew M."/>
            <person name="Finn R."/>
            <person name="Kale V."/>
            <person name="Holt S."/>
            <person name="Cochrane G."/>
            <person name="Meng A."/>
            <person name="Brown T."/>
            <person name="Cohen L."/>
        </authorList>
    </citation>
    <scope>NUCLEOTIDE SEQUENCE</scope>
    <source>
        <strain evidence="8">MM31A-1</strain>
    </source>
</reference>
<dbReference type="InterPro" id="IPR029063">
    <property type="entry name" value="SAM-dependent_MTases_sf"/>
</dbReference>
<dbReference type="InterPro" id="IPR001678">
    <property type="entry name" value="MeTrfase_RsmB-F_NOP2_dom"/>
</dbReference>
<keyword evidence="1 5" id="KW-0489">Methyltransferase</keyword>
<evidence type="ECO:0000313" key="8">
    <source>
        <dbReference type="EMBL" id="CAE0475547.1"/>
    </source>
</evidence>
<gene>
    <name evidence="8" type="ORF">CDEB00056_LOCUS20400</name>
</gene>
<dbReference type="GO" id="GO:0000470">
    <property type="term" value="P:maturation of LSU-rRNA"/>
    <property type="evidence" value="ECO:0007669"/>
    <property type="project" value="TreeGrafter"/>
</dbReference>
<feature type="chain" id="PRO_5031119444" description="SAM-dependent MTase RsmB/NOP-type domain-containing protein" evidence="6">
    <location>
        <begin position="18"/>
        <end position="560"/>
    </location>
</feature>
<dbReference type="CDD" id="cd02440">
    <property type="entry name" value="AdoMet_MTases"/>
    <property type="match status" value="1"/>
</dbReference>
<evidence type="ECO:0000259" key="7">
    <source>
        <dbReference type="PROSITE" id="PS51686"/>
    </source>
</evidence>
<dbReference type="Gene3D" id="3.40.50.150">
    <property type="entry name" value="Vaccinia Virus protein VP39"/>
    <property type="match status" value="1"/>
</dbReference>
<dbReference type="GO" id="GO:0009383">
    <property type="term" value="F:rRNA (cytosine-C5-)-methyltransferase activity"/>
    <property type="evidence" value="ECO:0007669"/>
    <property type="project" value="TreeGrafter"/>
</dbReference>
<evidence type="ECO:0000256" key="5">
    <source>
        <dbReference type="PROSITE-ProRule" id="PRU01023"/>
    </source>
</evidence>
<protein>
    <recommendedName>
        <fullName evidence="7">SAM-dependent MTase RsmB/NOP-type domain-containing protein</fullName>
    </recommendedName>
</protein>
<feature type="signal peptide" evidence="6">
    <location>
        <begin position="1"/>
        <end position="17"/>
    </location>
</feature>
<dbReference type="Pfam" id="PF01189">
    <property type="entry name" value="Methyltr_RsmB-F"/>
    <property type="match status" value="1"/>
</dbReference>
<dbReference type="GO" id="GO:0006355">
    <property type="term" value="P:regulation of DNA-templated transcription"/>
    <property type="evidence" value="ECO:0007669"/>
    <property type="project" value="InterPro"/>
</dbReference>
<dbReference type="InterPro" id="IPR023267">
    <property type="entry name" value="RCMT"/>
</dbReference>
<feature type="active site" description="Nucleophile" evidence="5">
    <location>
        <position position="492"/>
    </location>
</feature>
<name>A0A7S3VEV5_9STRA</name>
<dbReference type="GO" id="GO:0003723">
    <property type="term" value="F:RNA binding"/>
    <property type="evidence" value="ECO:0007669"/>
    <property type="project" value="UniProtKB-UniRule"/>
</dbReference>
<keyword evidence="3 5" id="KW-0949">S-adenosyl-L-methionine</keyword>